<gene>
    <name evidence="3" type="ORF">PDUR_18170</name>
</gene>
<proteinExistence type="predicted"/>
<dbReference type="RefSeq" id="WP_042207433.1">
    <property type="nucleotide sequence ID" value="NZ_CP009288.1"/>
</dbReference>
<feature type="domain" description="Phage tail tape measure protein" evidence="2">
    <location>
        <begin position="178"/>
        <end position="274"/>
    </location>
</feature>
<name>A0A089HRA9_PAEDU</name>
<dbReference type="Pfam" id="PF10145">
    <property type="entry name" value="PhageMin_Tail"/>
    <property type="match status" value="1"/>
</dbReference>
<dbReference type="AlphaFoldDB" id="A0A089HRA9"/>
<reference evidence="3 4" key="1">
    <citation type="submission" date="2014-08" db="EMBL/GenBank/DDBJ databases">
        <title>Comparative genomics of the Paenibacillus odorifer group.</title>
        <authorList>
            <person name="den Bakker H.C."/>
            <person name="Tsai Y.-C."/>
            <person name="Martin N."/>
            <person name="Korlach J."/>
            <person name="Wiedmann M."/>
        </authorList>
    </citation>
    <scope>NUCLEOTIDE SEQUENCE [LARGE SCALE GENOMIC DNA]</scope>
    <source>
        <strain evidence="3 4">DSM 1735</strain>
    </source>
</reference>
<dbReference type="Proteomes" id="UP000029409">
    <property type="component" value="Chromosome"/>
</dbReference>
<keyword evidence="1" id="KW-1188">Viral release from host cell</keyword>
<dbReference type="STRING" id="44251.PDUR_18170"/>
<dbReference type="EMBL" id="CP009288">
    <property type="protein sequence ID" value="AIQ13627.1"/>
    <property type="molecule type" value="Genomic_DNA"/>
</dbReference>
<dbReference type="PANTHER" id="PTHR37813">
    <property type="entry name" value="FELS-2 PROPHAGE PROTEIN"/>
    <property type="match status" value="1"/>
</dbReference>
<dbReference type="NCBIfam" id="TIGR01760">
    <property type="entry name" value="tape_meas_TP901"/>
    <property type="match status" value="1"/>
</dbReference>
<dbReference type="eggNOG" id="COG5283">
    <property type="taxonomic scope" value="Bacteria"/>
</dbReference>
<evidence type="ECO:0000313" key="4">
    <source>
        <dbReference type="Proteomes" id="UP000029409"/>
    </source>
</evidence>
<dbReference type="InterPro" id="IPR010090">
    <property type="entry name" value="Phage_tape_meas"/>
</dbReference>
<dbReference type="OrthoDB" id="1677957at2"/>
<sequence length="285" mass="29455">MPEEVITIDTAATDVGAIKAVITADISQYTAGVEQAKKKAAELGHSAHQAEASFMGLNMALKDVGASSAQITRINDALRRSNPELLRKQIAAVTDEMRKLGASAAEIDKVAKEIEKNALATNRTANEVKALGAAYIGLAVAMAAIITKSVQTAATFEQAMAKVKAITQATGAEFEKLREQAIQLGASTVFSASQAADAAALLAQAGFKTKDVMTALPGVLSLAAAGQMDLAQTASIAASVLNGFRLETEETGRVVDVLAKASIDSNADISDLGKQQCPVAKKLAA</sequence>
<protein>
    <recommendedName>
        <fullName evidence="2">Phage tail tape measure protein domain-containing protein</fullName>
    </recommendedName>
</protein>
<dbReference type="PANTHER" id="PTHR37813:SF1">
    <property type="entry name" value="FELS-2 PROPHAGE PROTEIN"/>
    <property type="match status" value="1"/>
</dbReference>
<evidence type="ECO:0000259" key="2">
    <source>
        <dbReference type="Pfam" id="PF10145"/>
    </source>
</evidence>
<organism evidence="3 4">
    <name type="scientific">Paenibacillus durus</name>
    <name type="common">Paenibacillus azotofixans</name>
    <dbReference type="NCBI Taxonomy" id="44251"/>
    <lineage>
        <taxon>Bacteria</taxon>
        <taxon>Bacillati</taxon>
        <taxon>Bacillota</taxon>
        <taxon>Bacilli</taxon>
        <taxon>Bacillales</taxon>
        <taxon>Paenibacillaceae</taxon>
        <taxon>Paenibacillus</taxon>
    </lineage>
</organism>
<evidence type="ECO:0000313" key="3">
    <source>
        <dbReference type="EMBL" id="AIQ13627.1"/>
    </source>
</evidence>
<accession>A0A089HRA9</accession>
<evidence type="ECO:0000256" key="1">
    <source>
        <dbReference type="ARBA" id="ARBA00022612"/>
    </source>
</evidence>
<keyword evidence="4" id="KW-1185">Reference proteome</keyword>
<dbReference type="KEGG" id="pdu:PDUR_18170"/>